<dbReference type="Gene3D" id="3.30.70.1430">
    <property type="entry name" value="Multidrug efflux transporter AcrB pore domain"/>
    <property type="match status" value="2"/>
</dbReference>
<feature type="transmembrane region" description="Helical" evidence="1">
    <location>
        <begin position="863"/>
        <end position="882"/>
    </location>
</feature>
<feature type="transmembrane region" description="Helical" evidence="1">
    <location>
        <begin position="438"/>
        <end position="464"/>
    </location>
</feature>
<dbReference type="PANTHER" id="PTHR32063">
    <property type="match status" value="1"/>
</dbReference>
<dbReference type="PANTHER" id="PTHR32063:SF0">
    <property type="entry name" value="SWARMING MOTILITY PROTEIN SWRC"/>
    <property type="match status" value="1"/>
</dbReference>
<feature type="transmembrane region" description="Helical" evidence="1">
    <location>
        <begin position="889"/>
        <end position="909"/>
    </location>
</feature>
<keyword evidence="3" id="KW-1185">Reference proteome</keyword>
<evidence type="ECO:0000313" key="2">
    <source>
        <dbReference type="EMBL" id="MFB9906946.1"/>
    </source>
</evidence>
<feature type="transmembrane region" description="Helical" evidence="1">
    <location>
        <begin position="994"/>
        <end position="1019"/>
    </location>
</feature>
<dbReference type="PRINTS" id="PR00702">
    <property type="entry name" value="ACRIFLAVINRP"/>
</dbReference>
<feature type="transmembrane region" description="Helical" evidence="1">
    <location>
        <begin position="470"/>
        <end position="497"/>
    </location>
</feature>
<dbReference type="SUPFAM" id="SSF82866">
    <property type="entry name" value="Multidrug efflux transporter AcrB transmembrane domain"/>
    <property type="match status" value="2"/>
</dbReference>
<evidence type="ECO:0000313" key="3">
    <source>
        <dbReference type="Proteomes" id="UP001589693"/>
    </source>
</evidence>
<dbReference type="InterPro" id="IPR001036">
    <property type="entry name" value="Acrflvin-R"/>
</dbReference>
<dbReference type="RefSeq" id="WP_377856199.1">
    <property type="nucleotide sequence ID" value="NZ_JBHLZU010000019.1"/>
</dbReference>
<dbReference type="Gene3D" id="1.20.1640.10">
    <property type="entry name" value="Multidrug efflux transporter AcrB transmembrane domain"/>
    <property type="match status" value="2"/>
</dbReference>
<feature type="transmembrane region" description="Helical" evidence="1">
    <location>
        <begin position="961"/>
        <end position="982"/>
    </location>
</feature>
<dbReference type="InterPro" id="IPR027463">
    <property type="entry name" value="AcrB_DN_DC_subdom"/>
</dbReference>
<reference evidence="2 3" key="1">
    <citation type="submission" date="2024-09" db="EMBL/GenBank/DDBJ databases">
        <authorList>
            <person name="Sun Q."/>
            <person name="Mori K."/>
        </authorList>
    </citation>
    <scope>NUCLEOTIDE SEQUENCE [LARGE SCALE GENOMIC DNA]</scope>
    <source>
        <strain evidence="2 3">TBRC 7907</strain>
    </source>
</reference>
<dbReference type="SUPFAM" id="SSF82714">
    <property type="entry name" value="Multidrug efflux transporter AcrB TolC docking domain, DN and DC subdomains"/>
    <property type="match status" value="2"/>
</dbReference>
<dbReference type="SUPFAM" id="SSF82693">
    <property type="entry name" value="Multidrug efflux transporter AcrB pore domain, PN1, PN2, PC1 and PC2 subdomains"/>
    <property type="match status" value="3"/>
</dbReference>
<keyword evidence="1" id="KW-0812">Transmembrane</keyword>
<dbReference type="EMBL" id="JBHLZU010000019">
    <property type="protein sequence ID" value="MFB9906946.1"/>
    <property type="molecule type" value="Genomic_DNA"/>
</dbReference>
<dbReference type="Gene3D" id="3.30.2090.10">
    <property type="entry name" value="Multidrug efflux transporter AcrB TolC docking domain, DN and DC subdomains"/>
    <property type="match status" value="2"/>
</dbReference>
<sequence length="1045" mass="106351">MSILARLSLANRGLIALVAIAITGFGAWAVPALKQQMLPDLALPTISVVAPYPGSAPSIVESQVTIPIERAVRTVAGVTETTAFSRSGSATVQVNFDYGTSVSSITSEVERAVNRIAAQLPENVTPRVVAGSTSDLPVVQLAASGGGDEQQLAKALKQTVLPELQGIDGVREAALTGARDQQVTITPDTAKMLRAGLSSLSVSNALKANGIALPGGTLTENGKSYSVSVGGAFSSLEDLKNLPLTPAAAGGQQSTRPGSPVKLGDVATVEQGLAESTALTRTNGRPSLGVGVTASPEGNAVAISHAVNEKLPQLRTALGAGAALTVVFDQAPFVERSIEGLTTEGLLGLVFAVLVILVFLFSVRSTLVTAVSIPLSVLIALIALWMGEYSLNMLTLGALTIAVGRVVDDSIVVLENVKRHLGYGEAKGVAIITAVREVAGAVTSSTLTTVAVFAPIAVVGGLVGQLFAPFALTVTVALLASLVVSLTIVPVLAYWFLKPADAGADTAALRAEAEEKERKGLLQRSYVPVLRWSIAHRATTLLIAVGIFVGTLALVPQLKTNFIGGDGQNTLTIRQELPVGTSLATTDAAAKKVEGVLGQVKGVQSYQATIGGGGGFPGLGGPGGGATTATFSVTTDVEADQAAIEKNLRDRIAALAEVGKVSVQAAGGGFDGSKLEVVVQAPDDAALASAADQVRKTVAGTPGTTDVASNLTADAPLVDVKIDRQAAARAGLTEAAVGQVVGEALRGTTLSKIVINGTEQEVVLRGTATPSSVDALEALQVPTLAGPVRLDSLAEVRSTTGPTQLTRIDGARSATVTATATGSDLGATSAELSKRLDALKLPAGATYKIGGATSQQQDAFADLGVALAAAVVLVFLVMVGTFHSLVQPLILLVSVPFAATGALGLLLVTGTPLGVPALIGLLMLVGIVVTNAIVLIDLINHYRSSGMGTTEAIVEGGRHRLRPILMTALATIGALTPMALGLTGGGGFISQPLAVVVIGGLVSSTLLTLVVVPVLYAVVDGMTRRRPEEIDPVTEPMPKHRAPSS</sequence>
<organism evidence="2 3">
    <name type="scientific">Allokutzneria oryzae</name>
    <dbReference type="NCBI Taxonomy" id="1378989"/>
    <lineage>
        <taxon>Bacteria</taxon>
        <taxon>Bacillati</taxon>
        <taxon>Actinomycetota</taxon>
        <taxon>Actinomycetes</taxon>
        <taxon>Pseudonocardiales</taxon>
        <taxon>Pseudonocardiaceae</taxon>
        <taxon>Allokutzneria</taxon>
    </lineage>
</organism>
<dbReference type="Gene3D" id="3.30.70.1320">
    <property type="entry name" value="Multidrug efflux transporter AcrB pore domain like"/>
    <property type="match status" value="1"/>
</dbReference>
<protein>
    <submittedName>
        <fullName evidence="2">Efflux RND transporter permease subunit</fullName>
    </submittedName>
</protein>
<dbReference type="Proteomes" id="UP001589693">
    <property type="component" value="Unassembled WGS sequence"/>
</dbReference>
<name>A0ABV6A4T9_9PSEU</name>
<feature type="transmembrane region" description="Helical" evidence="1">
    <location>
        <begin position="370"/>
        <end position="387"/>
    </location>
</feature>
<feature type="transmembrane region" description="Helical" evidence="1">
    <location>
        <begin position="345"/>
        <end position="363"/>
    </location>
</feature>
<feature type="transmembrane region" description="Helical" evidence="1">
    <location>
        <begin position="534"/>
        <end position="555"/>
    </location>
</feature>
<evidence type="ECO:0000256" key="1">
    <source>
        <dbReference type="SAM" id="Phobius"/>
    </source>
</evidence>
<proteinExistence type="predicted"/>
<feature type="transmembrane region" description="Helical" evidence="1">
    <location>
        <begin position="393"/>
        <end position="417"/>
    </location>
</feature>
<gene>
    <name evidence="2" type="ORF">ACFFQA_23670</name>
</gene>
<dbReference type="Pfam" id="PF00873">
    <property type="entry name" value="ACR_tran"/>
    <property type="match status" value="1"/>
</dbReference>
<feature type="transmembrane region" description="Helical" evidence="1">
    <location>
        <begin position="915"/>
        <end position="940"/>
    </location>
</feature>
<comment type="caution">
    <text evidence="2">The sequence shown here is derived from an EMBL/GenBank/DDBJ whole genome shotgun (WGS) entry which is preliminary data.</text>
</comment>
<keyword evidence="1" id="KW-1133">Transmembrane helix</keyword>
<keyword evidence="1" id="KW-0472">Membrane</keyword>
<dbReference type="Gene3D" id="3.30.70.1440">
    <property type="entry name" value="Multidrug efflux transporter AcrB pore domain"/>
    <property type="match status" value="1"/>
</dbReference>
<accession>A0ABV6A4T9</accession>